<proteinExistence type="predicted"/>
<dbReference type="InterPro" id="IPR011990">
    <property type="entry name" value="TPR-like_helical_dom_sf"/>
</dbReference>
<dbReference type="SUPFAM" id="SSF48452">
    <property type="entry name" value="TPR-like"/>
    <property type="match status" value="1"/>
</dbReference>
<name>A0A0F9S8R1_9ZZZZ</name>
<dbReference type="EMBL" id="LAZR01000590">
    <property type="protein sequence ID" value="KKN63434.1"/>
    <property type="molecule type" value="Genomic_DNA"/>
</dbReference>
<accession>A0A0F9S8R1</accession>
<evidence type="ECO:0008006" key="2">
    <source>
        <dbReference type="Google" id="ProtNLM"/>
    </source>
</evidence>
<dbReference type="AlphaFoldDB" id="A0A0F9S8R1"/>
<dbReference type="InterPro" id="IPR019734">
    <property type="entry name" value="TPR_rpt"/>
</dbReference>
<protein>
    <recommendedName>
        <fullName evidence="2">Tetratricopeptide repeat protein</fullName>
    </recommendedName>
</protein>
<organism evidence="1">
    <name type="scientific">marine sediment metagenome</name>
    <dbReference type="NCBI Taxonomy" id="412755"/>
    <lineage>
        <taxon>unclassified sequences</taxon>
        <taxon>metagenomes</taxon>
        <taxon>ecological metagenomes</taxon>
    </lineage>
</organism>
<gene>
    <name evidence="1" type="ORF">LCGC14_0502090</name>
</gene>
<dbReference type="PROSITE" id="PS50005">
    <property type="entry name" value="TPR"/>
    <property type="match status" value="1"/>
</dbReference>
<comment type="caution">
    <text evidence="1">The sequence shown here is derived from an EMBL/GenBank/DDBJ whole genome shotgun (WGS) entry which is preliminary data.</text>
</comment>
<dbReference type="Gene3D" id="1.25.40.10">
    <property type="entry name" value="Tetratricopeptide repeat domain"/>
    <property type="match status" value="1"/>
</dbReference>
<sequence>MMIIRKKRIFLSALSLFLIFAFINCVSVEKRFKKGEEMERKGRFEEAARYYIKVLAKDPTFEDARQRLENVGARAIDIFLNQAYAYESAQAYEDTVRVLNRIDDLRRRAEKVGVRLPVPDDYADFQQEMTGAAIASLFEQGEYSEHAGDWTEALRKYDRLKRIYPLSPAENMRADQARARVYTKWAEQDLARQYYRAAFRHAQKTIDIIGPGKGPGITARETQRVALTAGTLTVAILPFWSSERVADEAPRGMARELYDILLYEYLSEPVLFVAVADPGMVHREIRRLRFRDRALSRNMAVRVGQNINTDFVVIGSIESYLQEEKDPQEKVHKVRLRKDKSSFTTYVEKKYTVKLTVEVEYQIIDSTRRRVIEEKTINTNVSDKFRRGYFDGDYTTLDLSRSERRLFNTEEWRRSEKKLEDKLIDKLAERLADRIYKRILGLIK</sequence>
<reference evidence="1" key="1">
    <citation type="journal article" date="2015" name="Nature">
        <title>Complex archaea that bridge the gap between prokaryotes and eukaryotes.</title>
        <authorList>
            <person name="Spang A."/>
            <person name="Saw J.H."/>
            <person name="Jorgensen S.L."/>
            <person name="Zaremba-Niedzwiedzka K."/>
            <person name="Martijn J."/>
            <person name="Lind A.E."/>
            <person name="van Eijk R."/>
            <person name="Schleper C."/>
            <person name="Guy L."/>
            <person name="Ettema T.J."/>
        </authorList>
    </citation>
    <scope>NUCLEOTIDE SEQUENCE</scope>
</reference>
<dbReference type="Gene3D" id="3.40.50.10610">
    <property type="entry name" value="ABC-type transport auxiliary lipoprotein component"/>
    <property type="match status" value="1"/>
</dbReference>
<evidence type="ECO:0000313" key="1">
    <source>
        <dbReference type="EMBL" id="KKN63434.1"/>
    </source>
</evidence>